<dbReference type="AlphaFoldDB" id="A0A1J4JPM9"/>
<proteinExistence type="predicted"/>
<reference evidence="2" key="1">
    <citation type="submission" date="2016-10" db="EMBL/GenBank/DDBJ databases">
        <authorList>
            <person name="Benchimol M."/>
            <person name="Almeida L.G."/>
            <person name="Vasconcelos A.T."/>
            <person name="Perreira-Neves A."/>
            <person name="Rosa I.A."/>
            <person name="Tasca T."/>
            <person name="Bogo M.R."/>
            <person name="de Souza W."/>
        </authorList>
    </citation>
    <scope>NUCLEOTIDE SEQUENCE [LARGE SCALE GENOMIC DNA]</scope>
    <source>
        <strain evidence="2">K</strain>
    </source>
</reference>
<comment type="caution">
    <text evidence="2">The sequence shown here is derived from an EMBL/GenBank/DDBJ whole genome shotgun (WGS) entry which is preliminary data.</text>
</comment>
<evidence type="ECO:0000256" key="1">
    <source>
        <dbReference type="SAM" id="MobiDB-lite"/>
    </source>
</evidence>
<dbReference type="VEuPathDB" id="TrichDB:TRFO_08413"/>
<gene>
    <name evidence="2" type="ORF">TRFO_08413</name>
</gene>
<dbReference type="RefSeq" id="XP_068352604.1">
    <property type="nucleotide sequence ID" value="XM_068494270.1"/>
</dbReference>
<accession>A0A1J4JPM9</accession>
<feature type="region of interest" description="Disordered" evidence="1">
    <location>
        <begin position="34"/>
        <end position="121"/>
    </location>
</feature>
<dbReference type="EMBL" id="MLAK01001004">
    <property type="protein sequence ID" value="OHS99467.1"/>
    <property type="molecule type" value="Genomic_DNA"/>
</dbReference>
<feature type="compositionally biased region" description="Basic and acidic residues" evidence="1">
    <location>
        <begin position="70"/>
        <end position="79"/>
    </location>
</feature>
<feature type="compositionally biased region" description="Acidic residues" evidence="1">
    <location>
        <begin position="90"/>
        <end position="109"/>
    </location>
</feature>
<sequence length="162" mass="18235">MVPTPLRPEASGQDLPNKVKFIGGIKSSTVLVAENAPKSTSKSRIPLRSQGAKVKPTISPLKPKRPKTVVGHEKTEEVQSQRYKSPSPTFEDDFDEQYDDEEEETDDENGAFMGSAPRINRADIDVKNGLPENEEEELELVFIEALNCYYCPNNQQYYQIDD</sequence>
<dbReference type="GeneID" id="94828974"/>
<organism evidence="2 3">
    <name type="scientific">Tritrichomonas foetus</name>
    <dbReference type="NCBI Taxonomy" id="1144522"/>
    <lineage>
        <taxon>Eukaryota</taxon>
        <taxon>Metamonada</taxon>
        <taxon>Parabasalia</taxon>
        <taxon>Tritrichomonadida</taxon>
        <taxon>Tritrichomonadidae</taxon>
        <taxon>Tritrichomonas</taxon>
    </lineage>
</organism>
<protein>
    <submittedName>
        <fullName evidence="2">Uncharacterized protein</fullName>
    </submittedName>
</protein>
<name>A0A1J4JPM9_9EUKA</name>
<keyword evidence="3" id="KW-1185">Reference proteome</keyword>
<evidence type="ECO:0000313" key="2">
    <source>
        <dbReference type="EMBL" id="OHS99467.1"/>
    </source>
</evidence>
<dbReference type="Proteomes" id="UP000179807">
    <property type="component" value="Unassembled WGS sequence"/>
</dbReference>
<evidence type="ECO:0000313" key="3">
    <source>
        <dbReference type="Proteomes" id="UP000179807"/>
    </source>
</evidence>